<evidence type="ECO:0000259" key="4">
    <source>
        <dbReference type="PROSITE" id="PS50949"/>
    </source>
</evidence>
<keyword evidence="1" id="KW-0805">Transcription regulation</keyword>
<dbReference type="InterPro" id="IPR000524">
    <property type="entry name" value="Tscrpt_reg_HTH_GntR"/>
</dbReference>
<dbReference type="InterPro" id="IPR036388">
    <property type="entry name" value="WH-like_DNA-bd_sf"/>
</dbReference>
<dbReference type="InterPro" id="IPR011711">
    <property type="entry name" value="GntR_C"/>
</dbReference>
<dbReference type="PRINTS" id="PR00035">
    <property type="entry name" value="HTHGNTR"/>
</dbReference>
<dbReference type="GO" id="GO:0003700">
    <property type="term" value="F:DNA-binding transcription factor activity"/>
    <property type="evidence" value="ECO:0007669"/>
    <property type="project" value="InterPro"/>
</dbReference>
<dbReference type="PROSITE" id="PS50949">
    <property type="entry name" value="HTH_GNTR"/>
    <property type="match status" value="1"/>
</dbReference>
<dbReference type="OrthoDB" id="7620579at2"/>
<evidence type="ECO:0000313" key="5">
    <source>
        <dbReference type="EMBL" id="SIO32687.1"/>
    </source>
</evidence>
<evidence type="ECO:0000313" key="6">
    <source>
        <dbReference type="Proteomes" id="UP000184932"/>
    </source>
</evidence>
<keyword evidence="2" id="KW-0238">DNA-binding</keyword>
<dbReference type="Gene3D" id="1.10.10.10">
    <property type="entry name" value="Winged helix-like DNA-binding domain superfamily/Winged helix DNA-binding domain"/>
    <property type="match status" value="1"/>
</dbReference>
<dbReference type="SMART" id="SM00345">
    <property type="entry name" value="HTH_GNTR"/>
    <property type="match status" value="1"/>
</dbReference>
<dbReference type="PANTHER" id="PTHR43537:SF49">
    <property type="entry name" value="TRANSCRIPTIONAL REGULATORY PROTEIN"/>
    <property type="match status" value="1"/>
</dbReference>
<gene>
    <name evidence="5" type="ORF">SAMN05444002_4022</name>
</gene>
<organism evidence="5 6">
    <name type="scientific">Vannielia litorea</name>
    <dbReference type="NCBI Taxonomy" id="1217970"/>
    <lineage>
        <taxon>Bacteria</taxon>
        <taxon>Pseudomonadati</taxon>
        <taxon>Pseudomonadota</taxon>
        <taxon>Alphaproteobacteria</taxon>
        <taxon>Rhodobacterales</taxon>
        <taxon>Paracoccaceae</taxon>
        <taxon>Vannielia</taxon>
    </lineage>
</organism>
<dbReference type="Proteomes" id="UP000184932">
    <property type="component" value="Unassembled WGS sequence"/>
</dbReference>
<evidence type="ECO:0000256" key="1">
    <source>
        <dbReference type="ARBA" id="ARBA00023015"/>
    </source>
</evidence>
<dbReference type="SMART" id="SM00895">
    <property type="entry name" value="FCD"/>
    <property type="match status" value="1"/>
</dbReference>
<sequence length="249" mass="26567">MPDDGKLRTIDHATRALRDRILSGALAKGAHLSETAAADMLGLSRTPIREALAQLVEEGLLERSASGRCTVRALTREDVADAIELRGVLEGTALRLAAERGPCPEALAEAEACVDAIELVISSGARALDFERYAELNAAFHAAVVRLPASPIIARELLRAHRLPLASPSAFLGRQAAQLAFRQSLIVAQSQHRAMLSAVTAREGTRAEALGREHARLARQNFDQALRAPNDALTEDIPGLSLVAAENSP</sequence>
<dbReference type="STRING" id="1217970.SAMN05444002_4022"/>
<dbReference type="RefSeq" id="WP_074258156.1">
    <property type="nucleotide sequence ID" value="NZ_FSRL01000002.1"/>
</dbReference>
<keyword evidence="3" id="KW-0804">Transcription</keyword>
<dbReference type="AlphaFoldDB" id="A0A1N6IL14"/>
<dbReference type="Pfam" id="PF07729">
    <property type="entry name" value="FCD"/>
    <property type="match status" value="1"/>
</dbReference>
<proteinExistence type="predicted"/>
<dbReference type="GO" id="GO:0003677">
    <property type="term" value="F:DNA binding"/>
    <property type="evidence" value="ECO:0007669"/>
    <property type="project" value="UniProtKB-KW"/>
</dbReference>
<dbReference type="EMBL" id="FSRL01000002">
    <property type="protein sequence ID" value="SIO32687.1"/>
    <property type="molecule type" value="Genomic_DNA"/>
</dbReference>
<dbReference type="InterPro" id="IPR036390">
    <property type="entry name" value="WH_DNA-bd_sf"/>
</dbReference>
<dbReference type="InterPro" id="IPR008920">
    <property type="entry name" value="TF_FadR/GntR_C"/>
</dbReference>
<keyword evidence="6" id="KW-1185">Reference proteome</keyword>
<name>A0A1N6IL14_9RHOB</name>
<dbReference type="PANTHER" id="PTHR43537">
    <property type="entry name" value="TRANSCRIPTIONAL REGULATOR, GNTR FAMILY"/>
    <property type="match status" value="1"/>
</dbReference>
<dbReference type="Gene3D" id="1.20.120.530">
    <property type="entry name" value="GntR ligand-binding domain-like"/>
    <property type="match status" value="1"/>
</dbReference>
<dbReference type="Pfam" id="PF00392">
    <property type="entry name" value="GntR"/>
    <property type="match status" value="1"/>
</dbReference>
<protein>
    <submittedName>
        <fullName evidence="5">Transcriptional regulator, GntR family</fullName>
    </submittedName>
</protein>
<dbReference type="SUPFAM" id="SSF48008">
    <property type="entry name" value="GntR ligand-binding domain-like"/>
    <property type="match status" value="1"/>
</dbReference>
<dbReference type="SUPFAM" id="SSF46785">
    <property type="entry name" value="Winged helix' DNA-binding domain"/>
    <property type="match status" value="1"/>
</dbReference>
<reference evidence="6" key="1">
    <citation type="submission" date="2016-11" db="EMBL/GenBank/DDBJ databases">
        <authorList>
            <person name="Varghese N."/>
            <person name="Submissions S."/>
        </authorList>
    </citation>
    <scope>NUCLEOTIDE SEQUENCE [LARGE SCALE GENOMIC DNA]</scope>
    <source>
        <strain evidence="6">DSM 29440</strain>
    </source>
</reference>
<evidence type="ECO:0000256" key="3">
    <source>
        <dbReference type="ARBA" id="ARBA00023163"/>
    </source>
</evidence>
<feature type="domain" description="HTH gntR-type" evidence="4">
    <location>
        <begin position="7"/>
        <end position="74"/>
    </location>
</feature>
<evidence type="ECO:0000256" key="2">
    <source>
        <dbReference type="ARBA" id="ARBA00023125"/>
    </source>
</evidence>
<accession>A0A1N6IL14</accession>